<evidence type="ECO:0000313" key="3">
    <source>
        <dbReference type="EMBL" id="NOU91876.1"/>
    </source>
</evidence>
<evidence type="ECO:0000259" key="2">
    <source>
        <dbReference type="Pfam" id="PF00561"/>
    </source>
</evidence>
<dbReference type="PRINTS" id="PR00111">
    <property type="entry name" value="ABHYDROLASE"/>
</dbReference>
<dbReference type="RefSeq" id="WP_171650049.1">
    <property type="nucleotide sequence ID" value="NZ_WHOD01000004.1"/>
</dbReference>
<sequence length="261" mass="28509">MDKKYFEHEGTRFAYTEKGEGEAVVLLHGFCGSSAYWNKLMPLLPNNYRIIAPDLRGHGSSSAPEGDYTMEVLAEDLAQLLQHLKVEQAIVLGHSLGGYVTLAFAERYPNLLKAFGLIHSTAYPDSDAGKEGRVKGMETIREKGLPVFIDGLIPKLFAPEHVKTMPEAIREAITIGESTSPDGAIRTLEGMRTRPDRNGVLADAQTPVLLVAGVHDQIIPLDRAFSVSGEQIAQQQIEGAGHMSMVEAPEKLAKVINEFIT</sequence>
<dbReference type="Proteomes" id="UP000641588">
    <property type="component" value="Unassembled WGS sequence"/>
</dbReference>
<proteinExistence type="predicted"/>
<dbReference type="Pfam" id="PF00561">
    <property type="entry name" value="Abhydrolase_1"/>
    <property type="match status" value="1"/>
</dbReference>
<evidence type="ECO:0000313" key="4">
    <source>
        <dbReference type="Proteomes" id="UP000641588"/>
    </source>
</evidence>
<keyword evidence="4" id="KW-1185">Reference proteome</keyword>
<dbReference type="InterPro" id="IPR000073">
    <property type="entry name" value="AB_hydrolase_1"/>
</dbReference>
<dbReference type="SUPFAM" id="SSF53474">
    <property type="entry name" value="alpha/beta-Hydrolases"/>
    <property type="match status" value="1"/>
</dbReference>
<dbReference type="InterPro" id="IPR050266">
    <property type="entry name" value="AB_hydrolase_sf"/>
</dbReference>
<organism evidence="3 4">
    <name type="scientific">Paenibacillus foliorum</name>
    <dbReference type="NCBI Taxonomy" id="2654974"/>
    <lineage>
        <taxon>Bacteria</taxon>
        <taxon>Bacillati</taxon>
        <taxon>Bacillota</taxon>
        <taxon>Bacilli</taxon>
        <taxon>Bacillales</taxon>
        <taxon>Paenibacillaceae</taxon>
        <taxon>Paenibacillus</taxon>
    </lineage>
</organism>
<feature type="domain" description="AB hydrolase-1" evidence="2">
    <location>
        <begin position="23"/>
        <end position="249"/>
    </location>
</feature>
<dbReference type="GO" id="GO:0016787">
    <property type="term" value="F:hydrolase activity"/>
    <property type="evidence" value="ECO:0007669"/>
    <property type="project" value="UniProtKB-KW"/>
</dbReference>
<dbReference type="AlphaFoldDB" id="A0A972GWL5"/>
<name>A0A972GWL5_9BACL</name>
<dbReference type="InterPro" id="IPR029058">
    <property type="entry name" value="AB_hydrolase_fold"/>
</dbReference>
<dbReference type="PANTHER" id="PTHR43798">
    <property type="entry name" value="MONOACYLGLYCEROL LIPASE"/>
    <property type="match status" value="1"/>
</dbReference>
<accession>A0A972GWL5</accession>
<keyword evidence="1 3" id="KW-0378">Hydrolase</keyword>
<dbReference type="Gene3D" id="3.40.50.1820">
    <property type="entry name" value="alpha/beta hydrolase"/>
    <property type="match status" value="1"/>
</dbReference>
<dbReference type="GO" id="GO:0016020">
    <property type="term" value="C:membrane"/>
    <property type="evidence" value="ECO:0007669"/>
    <property type="project" value="TreeGrafter"/>
</dbReference>
<gene>
    <name evidence="3" type="ORF">GC093_01300</name>
</gene>
<evidence type="ECO:0000256" key="1">
    <source>
        <dbReference type="ARBA" id="ARBA00022801"/>
    </source>
</evidence>
<dbReference type="EMBL" id="WHOD01000004">
    <property type="protein sequence ID" value="NOU91876.1"/>
    <property type="molecule type" value="Genomic_DNA"/>
</dbReference>
<protein>
    <submittedName>
        <fullName evidence="3">Alpha/beta fold hydrolase</fullName>
    </submittedName>
</protein>
<dbReference type="PANTHER" id="PTHR43798:SF31">
    <property type="entry name" value="AB HYDROLASE SUPERFAMILY PROTEIN YCLE"/>
    <property type="match status" value="1"/>
</dbReference>
<reference evidence="3" key="1">
    <citation type="submission" date="2019-10" db="EMBL/GenBank/DDBJ databases">
        <title>Description of Paenibacillus glebae sp. nov.</title>
        <authorList>
            <person name="Carlier A."/>
            <person name="Qi S."/>
        </authorList>
    </citation>
    <scope>NUCLEOTIDE SEQUENCE</scope>
    <source>
        <strain evidence="3">LMG 31456</strain>
    </source>
</reference>
<comment type="caution">
    <text evidence="3">The sequence shown here is derived from an EMBL/GenBank/DDBJ whole genome shotgun (WGS) entry which is preliminary data.</text>
</comment>